<accession>A0A3G3IFP9</accession>
<name>A0A3G3IFP9_9ARCH</name>
<dbReference type="InterPro" id="IPR029068">
    <property type="entry name" value="Glyas_Bleomycin-R_OHBP_Dase"/>
</dbReference>
<dbReference type="RefSeq" id="WP_048097705.1">
    <property type="nucleotide sequence ID" value="NZ_CAYARL010000008.1"/>
</dbReference>
<organism evidence="2 3">
    <name type="scientific">Methanomethylophilus alvi</name>
    <dbReference type="NCBI Taxonomy" id="1291540"/>
    <lineage>
        <taxon>Archaea</taxon>
        <taxon>Methanobacteriati</taxon>
        <taxon>Thermoplasmatota</taxon>
        <taxon>Thermoplasmata</taxon>
        <taxon>Methanomassiliicoccales</taxon>
        <taxon>Methanomethylophilaceae</taxon>
        <taxon>Methanomethylophilus</taxon>
    </lineage>
</organism>
<gene>
    <name evidence="2" type="ORF">BKD89_01865</name>
</gene>
<dbReference type="AlphaFoldDB" id="A0A3G3IFP9"/>
<dbReference type="Pfam" id="PF00903">
    <property type="entry name" value="Glyoxalase"/>
    <property type="match status" value="1"/>
</dbReference>
<dbReference type="Gene3D" id="3.10.180.10">
    <property type="entry name" value="2,3-Dihydroxybiphenyl 1,2-Dioxygenase, domain 1"/>
    <property type="match status" value="1"/>
</dbReference>
<evidence type="ECO:0000313" key="2">
    <source>
        <dbReference type="EMBL" id="AYQ54559.1"/>
    </source>
</evidence>
<dbReference type="SUPFAM" id="SSF54593">
    <property type="entry name" value="Glyoxalase/Bleomycin resistance protein/Dihydroxybiphenyl dioxygenase"/>
    <property type="match status" value="1"/>
</dbReference>
<dbReference type="Proteomes" id="UP000273278">
    <property type="component" value="Chromosome"/>
</dbReference>
<evidence type="ECO:0000259" key="1">
    <source>
        <dbReference type="Pfam" id="PF00903"/>
    </source>
</evidence>
<dbReference type="InterPro" id="IPR004360">
    <property type="entry name" value="Glyas_Fos-R_dOase_dom"/>
</dbReference>
<feature type="domain" description="Glyoxalase/fosfomycin resistance/dioxygenase" evidence="1">
    <location>
        <begin position="27"/>
        <end position="122"/>
    </location>
</feature>
<sequence length="138" mass="15239">MPIGDPQGGNFQYTTEGLPESVFMASVPSKDPPSAVGFYRDVLMMDVVYSGPEEAVVRRGSAIVRIYRSERVGVDTGIFLGVDDTFDFHRRMIDEGVRFKLDPKRLPMGVATSFFDGEGNLLYAIETGAEPKIDPEVE</sequence>
<dbReference type="GeneID" id="41321175"/>
<reference evidence="2 3" key="1">
    <citation type="submission" date="2016-10" db="EMBL/GenBank/DDBJ databases">
        <title>Complete genome of the TMA-utilizing, human hosted archaeon Methanomethylophilus alvus Gen. nov, sp. nov., strain Mx-05, derived from a pure culture.</title>
        <authorList>
            <person name="Brugere J.-F."/>
            <person name="Ben Hania W."/>
            <person name="Chaudhary P.P."/>
            <person name="Gaci N."/>
            <person name="Borrel G."/>
            <person name="Cao Van Tuat L."/>
            <person name="Fardeau M.-L."/>
            <person name="Harris H.M.B."/>
            <person name="O'Toole P.W."/>
            <person name="Ollivier B."/>
        </authorList>
    </citation>
    <scope>NUCLEOTIDE SEQUENCE [LARGE SCALE GENOMIC DNA]</scope>
    <source>
        <strain evidence="2 3">Mx-05</strain>
    </source>
</reference>
<dbReference type="EMBL" id="CP017686">
    <property type="protein sequence ID" value="AYQ54559.1"/>
    <property type="molecule type" value="Genomic_DNA"/>
</dbReference>
<protein>
    <submittedName>
        <fullName evidence="2">Glyoxalase</fullName>
    </submittedName>
</protein>
<proteinExistence type="predicted"/>
<evidence type="ECO:0000313" key="3">
    <source>
        <dbReference type="Proteomes" id="UP000273278"/>
    </source>
</evidence>